<evidence type="ECO:0000256" key="6">
    <source>
        <dbReference type="ARBA" id="ARBA00023004"/>
    </source>
</evidence>
<evidence type="ECO:0000256" key="2">
    <source>
        <dbReference type="ARBA" id="ARBA00004496"/>
    </source>
</evidence>
<evidence type="ECO:0000256" key="1">
    <source>
        <dbReference type="ARBA" id="ARBA00001966"/>
    </source>
</evidence>
<dbReference type="Pfam" id="PF02467">
    <property type="entry name" value="Whib"/>
    <property type="match status" value="1"/>
</dbReference>
<keyword evidence="5" id="KW-0479">Metal-binding</keyword>
<evidence type="ECO:0000256" key="3">
    <source>
        <dbReference type="ARBA" id="ARBA00006597"/>
    </source>
</evidence>
<dbReference type="InterPro" id="IPR034768">
    <property type="entry name" value="4FE4S_WBL"/>
</dbReference>
<proteinExistence type="inferred from homology"/>
<evidence type="ECO:0000256" key="8">
    <source>
        <dbReference type="ARBA" id="ARBA00023015"/>
    </source>
</evidence>
<evidence type="ECO:0000256" key="9">
    <source>
        <dbReference type="ARBA" id="ARBA00023125"/>
    </source>
</evidence>
<gene>
    <name evidence="13" type="ORF">GCM10011583_11490</name>
</gene>
<comment type="subcellular location">
    <subcellularLocation>
        <location evidence="2">Cytoplasm</location>
    </subcellularLocation>
</comment>
<dbReference type="Proteomes" id="UP000660265">
    <property type="component" value="Unassembled WGS sequence"/>
</dbReference>
<keyword evidence="7" id="KW-0411">Iron-sulfur</keyword>
<evidence type="ECO:0000259" key="12">
    <source>
        <dbReference type="PROSITE" id="PS51674"/>
    </source>
</evidence>
<feature type="domain" description="4Fe-4S Wbl-type" evidence="12">
    <location>
        <begin position="12"/>
        <end position="81"/>
    </location>
</feature>
<evidence type="ECO:0000256" key="7">
    <source>
        <dbReference type="ARBA" id="ARBA00023014"/>
    </source>
</evidence>
<keyword evidence="6" id="KW-0408">Iron</keyword>
<keyword evidence="11" id="KW-0804">Transcription</keyword>
<evidence type="ECO:0000256" key="11">
    <source>
        <dbReference type="ARBA" id="ARBA00023163"/>
    </source>
</evidence>
<dbReference type="PANTHER" id="PTHR38839">
    <property type="entry name" value="TRANSCRIPTIONAL REGULATOR WHID-RELATED"/>
    <property type="match status" value="1"/>
</dbReference>
<evidence type="ECO:0000256" key="5">
    <source>
        <dbReference type="ARBA" id="ARBA00022723"/>
    </source>
</evidence>
<keyword evidence="8" id="KW-0805">Transcription regulation</keyword>
<keyword evidence="10" id="KW-1015">Disulfide bond</keyword>
<protein>
    <recommendedName>
        <fullName evidence="12">4Fe-4S Wbl-type domain-containing protein</fullName>
    </recommendedName>
</protein>
<comment type="cofactor">
    <cofactor evidence="1">
        <name>[4Fe-4S] cluster</name>
        <dbReference type="ChEBI" id="CHEBI:49883"/>
    </cofactor>
</comment>
<evidence type="ECO:0000256" key="10">
    <source>
        <dbReference type="ARBA" id="ARBA00023157"/>
    </source>
</evidence>
<evidence type="ECO:0000313" key="14">
    <source>
        <dbReference type="Proteomes" id="UP000660265"/>
    </source>
</evidence>
<evidence type="ECO:0000256" key="4">
    <source>
        <dbReference type="ARBA" id="ARBA00022485"/>
    </source>
</evidence>
<organism evidence="13 14">
    <name type="scientific">Streptomyces camponoticapitis</name>
    <dbReference type="NCBI Taxonomy" id="1616125"/>
    <lineage>
        <taxon>Bacteria</taxon>
        <taxon>Bacillati</taxon>
        <taxon>Actinomycetota</taxon>
        <taxon>Actinomycetes</taxon>
        <taxon>Kitasatosporales</taxon>
        <taxon>Streptomycetaceae</taxon>
        <taxon>Streptomyces</taxon>
    </lineage>
</organism>
<keyword evidence="4" id="KW-0004">4Fe-4S</keyword>
<dbReference type="InterPro" id="IPR003482">
    <property type="entry name" value="Whib"/>
</dbReference>
<dbReference type="PROSITE" id="PS51674">
    <property type="entry name" value="4FE4S_WBL"/>
    <property type="match status" value="1"/>
</dbReference>
<accession>A0ABQ2DZD2</accession>
<reference evidence="14" key="1">
    <citation type="journal article" date="2019" name="Int. J. Syst. Evol. Microbiol.">
        <title>The Global Catalogue of Microorganisms (GCM) 10K type strain sequencing project: providing services to taxonomists for standard genome sequencing and annotation.</title>
        <authorList>
            <consortium name="The Broad Institute Genomics Platform"/>
            <consortium name="The Broad Institute Genome Sequencing Center for Infectious Disease"/>
            <person name="Wu L."/>
            <person name="Ma J."/>
        </authorList>
    </citation>
    <scope>NUCLEOTIDE SEQUENCE [LARGE SCALE GENOMIC DNA]</scope>
    <source>
        <strain evidence="14">CGMCC 4.7275</strain>
    </source>
</reference>
<comment type="similarity">
    <text evidence="3">Belongs to the WhiB family.</text>
</comment>
<evidence type="ECO:0000313" key="13">
    <source>
        <dbReference type="EMBL" id="GGJ81742.1"/>
    </source>
</evidence>
<keyword evidence="14" id="KW-1185">Reference proteome</keyword>
<dbReference type="RefSeq" id="WP_189106191.1">
    <property type="nucleotide sequence ID" value="NZ_BMMV01000003.1"/>
</dbReference>
<keyword evidence="9" id="KW-0238">DNA-binding</keyword>
<comment type="caution">
    <text evidence="13">The sequence shown here is derived from an EMBL/GenBank/DDBJ whole genome shotgun (WGS) entry which is preliminary data.</text>
</comment>
<name>A0ABQ2DZD2_9ACTN</name>
<dbReference type="EMBL" id="BMMV01000003">
    <property type="protein sequence ID" value="GGJ81742.1"/>
    <property type="molecule type" value="Genomic_DNA"/>
</dbReference>
<sequence>MTDTTEWIPEAACIGPDRDNWFQERSVTVDAIAATLYARRVCENCPVREACLDAALAEEGGCGRDSRHGIRGGLDGDERHTLARRRARAALAATAPH</sequence>